<keyword evidence="6" id="KW-0597">Phosphoprotein</keyword>
<evidence type="ECO:0000256" key="8">
    <source>
        <dbReference type="ARBA" id="ARBA00022917"/>
    </source>
</evidence>
<protein>
    <recommendedName>
        <fullName evidence="2">Eukaryotic translation initiation factor 4H</fullName>
    </recommendedName>
</protein>
<dbReference type="InterPro" id="IPR000504">
    <property type="entry name" value="RRM_dom"/>
</dbReference>
<feature type="region of interest" description="Disordered" evidence="12">
    <location>
        <begin position="144"/>
        <end position="292"/>
    </location>
</feature>
<feature type="region of interest" description="Disordered" evidence="12">
    <location>
        <begin position="1"/>
        <end position="65"/>
    </location>
</feature>
<feature type="compositionally biased region" description="Basic and acidic residues" evidence="12">
    <location>
        <begin position="274"/>
        <end position="292"/>
    </location>
</feature>
<dbReference type="PROSITE" id="PS50102">
    <property type="entry name" value="RRM"/>
    <property type="match status" value="1"/>
</dbReference>
<reference evidence="15" key="1">
    <citation type="submission" date="2025-08" db="UniProtKB">
        <authorList>
            <consortium name="RefSeq"/>
        </authorList>
    </citation>
    <scope>IDENTIFICATION</scope>
</reference>
<keyword evidence="7 11" id="KW-0694">RNA-binding</keyword>
<evidence type="ECO:0000256" key="10">
    <source>
        <dbReference type="ARBA" id="ARBA00025462"/>
    </source>
</evidence>
<evidence type="ECO:0000313" key="15">
    <source>
        <dbReference type="RefSeq" id="XP_022103741.1"/>
    </source>
</evidence>
<dbReference type="GO" id="GO:0048471">
    <property type="term" value="C:perinuclear region of cytoplasm"/>
    <property type="evidence" value="ECO:0007669"/>
    <property type="project" value="UniProtKB-SubCell"/>
</dbReference>
<dbReference type="Proteomes" id="UP000694845">
    <property type="component" value="Unplaced"/>
</dbReference>
<evidence type="ECO:0000256" key="4">
    <source>
        <dbReference type="ARBA" id="ARBA00022490"/>
    </source>
</evidence>
<evidence type="ECO:0000256" key="12">
    <source>
        <dbReference type="SAM" id="MobiDB-lite"/>
    </source>
</evidence>
<evidence type="ECO:0000256" key="7">
    <source>
        <dbReference type="ARBA" id="ARBA00022884"/>
    </source>
</evidence>
<dbReference type="RefSeq" id="XP_022103741.1">
    <property type="nucleotide sequence ID" value="XM_022248049.1"/>
</dbReference>
<dbReference type="InterPro" id="IPR034229">
    <property type="entry name" value="eIF4H_RRM"/>
</dbReference>
<comment type="subcellular location">
    <subcellularLocation>
        <location evidence="1">Cytoplasm</location>
        <location evidence="1">Perinuclear region</location>
    </subcellularLocation>
</comment>
<evidence type="ECO:0000313" key="14">
    <source>
        <dbReference type="Proteomes" id="UP000694845"/>
    </source>
</evidence>
<dbReference type="PANTHER" id="PTHR23236">
    <property type="entry name" value="EUKARYOTIC TRANSLATION INITIATION FACTOR 4B/4H"/>
    <property type="match status" value="1"/>
</dbReference>
<dbReference type="OMA" id="GPEDRGM"/>
<keyword evidence="5" id="KW-0396">Initiation factor</keyword>
<keyword evidence="9" id="KW-0007">Acetylation</keyword>
<dbReference type="AlphaFoldDB" id="A0A8B7ZKA0"/>
<feature type="compositionally biased region" description="Gly residues" evidence="12">
    <location>
        <begin position="29"/>
        <end position="52"/>
    </location>
</feature>
<evidence type="ECO:0000259" key="13">
    <source>
        <dbReference type="PROSITE" id="PS50102"/>
    </source>
</evidence>
<feature type="domain" description="RRM" evidence="13">
    <location>
        <begin position="65"/>
        <end position="143"/>
    </location>
</feature>
<evidence type="ECO:0000256" key="3">
    <source>
        <dbReference type="ARBA" id="ARBA00022481"/>
    </source>
</evidence>
<feature type="compositionally biased region" description="Basic and acidic residues" evidence="12">
    <location>
        <begin position="168"/>
        <end position="184"/>
    </location>
</feature>
<dbReference type="GO" id="GO:0003743">
    <property type="term" value="F:translation initiation factor activity"/>
    <property type="evidence" value="ECO:0007669"/>
    <property type="project" value="UniProtKB-KW"/>
</dbReference>
<dbReference type="InterPro" id="IPR035979">
    <property type="entry name" value="RBD_domain_sf"/>
</dbReference>
<keyword evidence="14" id="KW-1185">Reference proteome</keyword>
<dbReference type="KEGG" id="aplc:110986289"/>
<evidence type="ECO:0000256" key="1">
    <source>
        <dbReference type="ARBA" id="ARBA00004556"/>
    </source>
</evidence>
<evidence type="ECO:0000256" key="6">
    <source>
        <dbReference type="ARBA" id="ARBA00022553"/>
    </source>
</evidence>
<evidence type="ECO:0000256" key="11">
    <source>
        <dbReference type="PROSITE-ProRule" id="PRU00176"/>
    </source>
</evidence>
<evidence type="ECO:0000256" key="5">
    <source>
        <dbReference type="ARBA" id="ARBA00022540"/>
    </source>
</evidence>
<dbReference type="OrthoDB" id="48651at2759"/>
<proteinExistence type="predicted"/>
<sequence>MSGFGENFNAFSGAAGNYPRGRDRDNDYGRGGGGHGAGGYSGGYGGGGGYSGGKQQKPLPTEPPYTAYVGNLPSDCLQGDLETIFENLAEKIRVVRLVRDRDTDSFKGFSYVEFDDLESLKEALQYNGALFEGKPLRVDIAYSKKSKDGGRGGFSRGGRGRGGPSRGGFRDEGNFSGDFRRGDRGPPAGDDGYYGGGGRGREDYGGSRGQRGGGYRDRGGFDRERTGRPDDFKEPDPADSAGRPKLKLQKRTVKDPVNQLADDVQRSSIFGRGKPREENLQKLEKPRGESAD</sequence>
<dbReference type="InterPro" id="IPR012677">
    <property type="entry name" value="Nucleotide-bd_a/b_plait_sf"/>
</dbReference>
<keyword evidence="8" id="KW-0648">Protein biosynthesis</keyword>
<dbReference type="SUPFAM" id="SSF54928">
    <property type="entry name" value="RNA-binding domain, RBD"/>
    <property type="match status" value="1"/>
</dbReference>
<evidence type="ECO:0000256" key="2">
    <source>
        <dbReference type="ARBA" id="ARBA00013856"/>
    </source>
</evidence>
<gene>
    <name evidence="15" type="primary">LOC110986289</name>
</gene>
<dbReference type="GeneID" id="110986289"/>
<keyword evidence="4" id="KW-0963">Cytoplasm</keyword>
<dbReference type="CDD" id="cd12401">
    <property type="entry name" value="RRM_eIF4H"/>
    <property type="match status" value="1"/>
</dbReference>
<feature type="compositionally biased region" description="Basic and acidic residues" evidence="12">
    <location>
        <begin position="214"/>
        <end position="236"/>
    </location>
</feature>
<keyword evidence="3" id="KW-0488">Methylation</keyword>
<accession>A0A8B7ZKA0</accession>
<organism evidence="14 15">
    <name type="scientific">Acanthaster planci</name>
    <name type="common">Crown-of-thorns starfish</name>
    <dbReference type="NCBI Taxonomy" id="133434"/>
    <lineage>
        <taxon>Eukaryota</taxon>
        <taxon>Metazoa</taxon>
        <taxon>Echinodermata</taxon>
        <taxon>Eleutherozoa</taxon>
        <taxon>Asterozoa</taxon>
        <taxon>Asteroidea</taxon>
        <taxon>Valvatacea</taxon>
        <taxon>Valvatida</taxon>
        <taxon>Acanthasteridae</taxon>
        <taxon>Acanthaster</taxon>
    </lineage>
</organism>
<evidence type="ECO:0000256" key="9">
    <source>
        <dbReference type="ARBA" id="ARBA00022990"/>
    </source>
</evidence>
<dbReference type="GO" id="GO:0003723">
    <property type="term" value="F:RNA binding"/>
    <property type="evidence" value="ECO:0007669"/>
    <property type="project" value="UniProtKB-UniRule"/>
</dbReference>
<feature type="compositionally biased region" description="Gly residues" evidence="12">
    <location>
        <begin position="151"/>
        <end position="166"/>
    </location>
</feature>
<dbReference type="SMART" id="SM00360">
    <property type="entry name" value="RRM"/>
    <property type="match status" value="1"/>
</dbReference>
<name>A0A8B7ZKA0_ACAPL</name>
<dbReference type="Gene3D" id="3.30.70.330">
    <property type="match status" value="1"/>
</dbReference>
<dbReference type="Pfam" id="PF00076">
    <property type="entry name" value="RRM_1"/>
    <property type="match status" value="1"/>
</dbReference>
<dbReference type="PANTHER" id="PTHR23236:SF11">
    <property type="entry name" value="EUKARYOTIC TRANSLATION INITIATION FACTOR 4H"/>
    <property type="match status" value="1"/>
</dbReference>
<comment type="function">
    <text evidence="10">Stimulates the RNA helicase activity of EIF4A in the translation initiation complex. Binds weakly mRNA.</text>
</comment>